<dbReference type="KEGG" id="ela:UCREL1_9839"/>
<evidence type="ECO:0000313" key="2">
    <source>
        <dbReference type="Proteomes" id="UP000012174"/>
    </source>
</evidence>
<gene>
    <name evidence="1" type="ORF">UCREL1_9839</name>
</gene>
<dbReference type="AlphaFoldDB" id="M7SG48"/>
<sequence>MESLIITVSALTDSFANVGVLAYRDYYKGEVTEWSGWYGRNGAVTRYELVDFTKNLGTAHGGDWPEATETALAS</sequence>
<organism evidence="1 2">
    <name type="scientific">Eutypa lata (strain UCR-EL1)</name>
    <name type="common">Grapevine dieback disease fungus</name>
    <name type="synonym">Eutypa armeniacae</name>
    <dbReference type="NCBI Taxonomy" id="1287681"/>
    <lineage>
        <taxon>Eukaryota</taxon>
        <taxon>Fungi</taxon>
        <taxon>Dikarya</taxon>
        <taxon>Ascomycota</taxon>
        <taxon>Pezizomycotina</taxon>
        <taxon>Sordariomycetes</taxon>
        <taxon>Xylariomycetidae</taxon>
        <taxon>Xylariales</taxon>
        <taxon>Diatrypaceae</taxon>
        <taxon>Eutypa</taxon>
    </lineage>
</organism>
<keyword evidence="2" id="KW-1185">Reference proteome</keyword>
<evidence type="ECO:0000313" key="1">
    <source>
        <dbReference type="EMBL" id="EMR63218.1"/>
    </source>
</evidence>
<dbReference type="Proteomes" id="UP000012174">
    <property type="component" value="Unassembled WGS sequence"/>
</dbReference>
<accession>M7SG48</accession>
<dbReference type="HOGENOM" id="CLU_2687838_0_0_1"/>
<protein>
    <submittedName>
        <fullName evidence="1">Putative dihydroxyacid dehydratase protein</fullName>
    </submittedName>
</protein>
<reference evidence="2" key="1">
    <citation type="journal article" date="2013" name="Genome Announc.">
        <title>Draft genome sequence of the grapevine dieback fungus Eutypa lata UCR-EL1.</title>
        <authorList>
            <person name="Blanco-Ulate B."/>
            <person name="Rolshausen P.E."/>
            <person name="Cantu D."/>
        </authorList>
    </citation>
    <scope>NUCLEOTIDE SEQUENCE [LARGE SCALE GENOMIC DNA]</scope>
    <source>
        <strain evidence="2">UCR-EL1</strain>
    </source>
</reference>
<dbReference type="OrthoDB" id="1431934at2759"/>
<proteinExistence type="predicted"/>
<name>M7SG48_EUTLA</name>
<dbReference type="EMBL" id="KB707256">
    <property type="protein sequence ID" value="EMR63218.1"/>
    <property type="molecule type" value="Genomic_DNA"/>
</dbReference>